<accession>A0ABW5Y3W5</accession>
<evidence type="ECO:0000313" key="2">
    <source>
        <dbReference type="EMBL" id="MFD2869747.1"/>
    </source>
</evidence>
<feature type="transmembrane region" description="Helical" evidence="1">
    <location>
        <begin position="56"/>
        <end position="74"/>
    </location>
</feature>
<name>A0ABW5Y3W5_9BACL</name>
<keyword evidence="1" id="KW-0472">Membrane</keyword>
<sequence length="76" mass="8552">MILMILRVVFTIVAISFATYGLITSDFRFQNWMLLFFSLALVVTGISELRKGHKMIGGLAITAFVFILCVIAMTQF</sequence>
<feature type="transmembrane region" description="Helical" evidence="1">
    <location>
        <begin position="5"/>
        <end position="23"/>
    </location>
</feature>
<keyword evidence="1" id="KW-0812">Transmembrane</keyword>
<keyword evidence="1" id="KW-1133">Transmembrane helix</keyword>
<dbReference type="Proteomes" id="UP001597568">
    <property type="component" value="Unassembled WGS sequence"/>
</dbReference>
<proteinExistence type="predicted"/>
<evidence type="ECO:0000313" key="3">
    <source>
        <dbReference type="Proteomes" id="UP001597568"/>
    </source>
</evidence>
<reference evidence="3" key="1">
    <citation type="journal article" date="2019" name="Int. J. Syst. Evol. Microbiol.">
        <title>The Global Catalogue of Microorganisms (GCM) 10K type strain sequencing project: providing services to taxonomists for standard genome sequencing and annotation.</title>
        <authorList>
            <consortium name="The Broad Institute Genomics Platform"/>
            <consortium name="The Broad Institute Genome Sequencing Center for Infectious Disease"/>
            <person name="Wu L."/>
            <person name="Ma J."/>
        </authorList>
    </citation>
    <scope>NUCLEOTIDE SEQUENCE [LARGE SCALE GENOMIC DNA]</scope>
    <source>
        <strain evidence="3">KCTC 33522</strain>
    </source>
</reference>
<evidence type="ECO:0008006" key="4">
    <source>
        <dbReference type="Google" id="ProtNLM"/>
    </source>
</evidence>
<evidence type="ECO:0000256" key="1">
    <source>
        <dbReference type="SAM" id="Phobius"/>
    </source>
</evidence>
<comment type="caution">
    <text evidence="2">The sequence shown here is derived from an EMBL/GenBank/DDBJ whole genome shotgun (WGS) entry which is preliminary data.</text>
</comment>
<gene>
    <name evidence="2" type="ORF">ACFSY7_14735</name>
</gene>
<keyword evidence="3" id="KW-1185">Reference proteome</keyword>
<organism evidence="2 3">
    <name type="scientific">Kurthia populi</name>
    <dbReference type="NCBI Taxonomy" id="1562132"/>
    <lineage>
        <taxon>Bacteria</taxon>
        <taxon>Bacillati</taxon>
        <taxon>Bacillota</taxon>
        <taxon>Bacilli</taxon>
        <taxon>Bacillales</taxon>
        <taxon>Caryophanaceae</taxon>
        <taxon>Kurthia</taxon>
    </lineage>
</organism>
<dbReference type="EMBL" id="JBHUOR010000127">
    <property type="protein sequence ID" value="MFD2869747.1"/>
    <property type="molecule type" value="Genomic_DNA"/>
</dbReference>
<protein>
    <recommendedName>
        <fullName evidence="4">DUF3953 domain-containing protein</fullName>
    </recommendedName>
</protein>
<feature type="transmembrane region" description="Helical" evidence="1">
    <location>
        <begin position="29"/>
        <end position="49"/>
    </location>
</feature>